<keyword evidence="3" id="KW-1185">Reference proteome</keyword>
<accession>A0A251SZ96</accession>
<name>A0A251SZ96_HELAN</name>
<organism evidence="2 3">
    <name type="scientific">Helianthus annuus</name>
    <name type="common">Common sunflower</name>
    <dbReference type="NCBI Taxonomy" id="4232"/>
    <lineage>
        <taxon>Eukaryota</taxon>
        <taxon>Viridiplantae</taxon>
        <taxon>Streptophyta</taxon>
        <taxon>Embryophyta</taxon>
        <taxon>Tracheophyta</taxon>
        <taxon>Spermatophyta</taxon>
        <taxon>Magnoliopsida</taxon>
        <taxon>eudicotyledons</taxon>
        <taxon>Gunneridae</taxon>
        <taxon>Pentapetalae</taxon>
        <taxon>asterids</taxon>
        <taxon>campanulids</taxon>
        <taxon>Asterales</taxon>
        <taxon>Asteraceae</taxon>
        <taxon>Asteroideae</taxon>
        <taxon>Heliantheae alliance</taxon>
        <taxon>Heliantheae</taxon>
        <taxon>Helianthus</taxon>
    </lineage>
</organism>
<protein>
    <submittedName>
        <fullName evidence="2">Uncharacterized protein</fullName>
    </submittedName>
</protein>
<dbReference type="Gramene" id="mRNA:HanXRQr2_Chr12g0527571">
    <property type="protein sequence ID" value="CDS:HanXRQr2_Chr12g0527571.1"/>
    <property type="gene ID" value="HanXRQr2_Chr12g0527571"/>
</dbReference>
<proteinExistence type="predicted"/>
<dbReference type="InParanoid" id="A0A251SZ96"/>
<sequence length="62" mass="6781">MSSPISLISANFCQTHIQLRTSSSQIYTKHPTRSLSLSISLPATTSADCRPVSQFRSPVKTD</sequence>
<dbReference type="EMBL" id="CM007901">
    <property type="protein sequence ID" value="OTG04185.1"/>
    <property type="molecule type" value="Genomic_DNA"/>
</dbReference>
<evidence type="ECO:0000313" key="3">
    <source>
        <dbReference type="Proteomes" id="UP000215914"/>
    </source>
</evidence>
<evidence type="ECO:0000313" key="1">
    <source>
        <dbReference type="EMBL" id="KAF5776733.1"/>
    </source>
</evidence>
<evidence type="ECO:0000313" key="2">
    <source>
        <dbReference type="EMBL" id="OTG04185.1"/>
    </source>
</evidence>
<reference evidence="1" key="3">
    <citation type="submission" date="2020-06" db="EMBL/GenBank/DDBJ databases">
        <title>Helianthus annuus Genome sequencing and assembly Release 2.</title>
        <authorList>
            <person name="Gouzy J."/>
            <person name="Langlade N."/>
            <person name="Munos S."/>
        </authorList>
    </citation>
    <scope>NUCLEOTIDE SEQUENCE</scope>
    <source>
        <tissue evidence="1">Leaves</tissue>
    </source>
</reference>
<gene>
    <name evidence="2" type="ORF">HannXRQ_Chr12g0359531</name>
    <name evidence="1" type="ORF">HanXRQr2_Chr12g0527571</name>
</gene>
<dbReference type="EMBL" id="MNCJ02000327">
    <property type="protein sequence ID" value="KAF5776733.1"/>
    <property type="molecule type" value="Genomic_DNA"/>
</dbReference>
<dbReference type="Proteomes" id="UP000215914">
    <property type="component" value="Chromosome 12"/>
</dbReference>
<dbReference type="AlphaFoldDB" id="A0A251SZ96"/>
<reference evidence="1 3" key="1">
    <citation type="journal article" date="2017" name="Nature">
        <title>The sunflower genome provides insights into oil metabolism, flowering and Asterid evolution.</title>
        <authorList>
            <person name="Badouin H."/>
            <person name="Gouzy J."/>
            <person name="Grassa C.J."/>
            <person name="Murat F."/>
            <person name="Staton S.E."/>
            <person name="Cottret L."/>
            <person name="Lelandais-Briere C."/>
            <person name="Owens G.L."/>
            <person name="Carrere S."/>
            <person name="Mayjonade B."/>
            <person name="Legrand L."/>
            <person name="Gill N."/>
            <person name="Kane N.C."/>
            <person name="Bowers J.E."/>
            <person name="Hubner S."/>
            <person name="Bellec A."/>
            <person name="Berard A."/>
            <person name="Berges H."/>
            <person name="Blanchet N."/>
            <person name="Boniface M.C."/>
            <person name="Brunel D."/>
            <person name="Catrice O."/>
            <person name="Chaidir N."/>
            <person name="Claudel C."/>
            <person name="Donnadieu C."/>
            <person name="Faraut T."/>
            <person name="Fievet G."/>
            <person name="Helmstetter N."/>
            <person name="King M."/>
            <person name="Knapp S.J."/>
            <person name="Lai Z."/>
            <person name="Le Paslier M.C."/>
            <person name="Lippi Y."/>
            <person name="Lorenzon L."/>
            <person name="Mandel J.R."/>
            <person name="Marage G."/>
            <person name="Marchand G."/>
            <person name="Marquand E."/>
            <person name="Bret-Mestries E."/>
            <person name="Morien E."/>
            <person name="Nambeesan S."/>
            <person name="Nguyen T."/>
            <person name="Pegot-Espagnet P."/>
            <person name="Pouilly N."/>
            <person name="Raftis F."/>
            <person name="Sallet E."/>
            <person name="Schiex T."/>
            <person name="Thomas J."/>
            <person name="Vandecasteele C."/>
            <person name="Vares D."/>
            <person name="Vear F."/>
            <person name="Vautrin S."/>
            <person name="Crespi M."/>
            <person name="Mangin B."/>
            <person name="Burke J.M."/>
            <person name="Salse J."/>
            <person name="Munos S."/>
            <person name="Vincourt P."/>
            <person name="Rieseberg L.H."/>
            <person name="Langlade N.B."/>
        </authorList>
    </citation>
    <scope>NUCLEOTIDE SEQUENCE [LARGE SCALE GENOMIC DNA]</scope>
    <source>
        <strain evidence="3">cv. SF193</strain>
        <tissue evidence="1">Leaves</tissue>
    </source>
</reference>
<reference evidence="2" key="2">
    <citation type="submission" date="2017-02" db="EMBL/GenBank/DDBJ databases">
        <title>Sunflower complete genome.</title>
        <authorList>
            <person name="Langlade N."/>
            <person name="Munos S."/>
        </authorList>
    </citation>
    <scope>NUCLEOTIDE SEQUENCE [LARGE SCALE GENOMIC DNA]</scope>
    <source>
        <tissue evidence="2">Leaves</tissue>
    </source>
</reference>